<dbReference type="HOGENOM" id="CLU_1682270_0_0_1"/>
<feature type="region of interest" description="Disordered" evidence="1">
    <location>
        <begin position="135"/>
        <end position="157"/>
    </location>
</feature>
<evidence type="ECO:0000313" key="4">
    <source>
        <dbReference type="Proteomes" id="UP000014760"/>
    </source>
</evidence>
<evidence type="ECO:0000313" key="2">
    <source>
        <dbReference type="EMBL" id="ELU07935.1"/>
    </source>
</evidence>
<evidence type="ECO:0000256" key="1">
    <source>
        <dbReference type="SAM" id="MobiDB-lite"/>
    </source>
</evidence>
<dbReference type="EMBL" id="KB299505">
    <property type="protein sequence ID" value="ELU07935.1"/>
    <property type="molecule type" value="Genomic_DNA"/>
</dbReference>
<accession>R7UNY9</accession>
<gene>
    <name evidence="2" type="ORF">CAPTEDRAFT_190046</name>
</gene>
<protein>
    <submittedName>
        <fullName evidence="2 3">Uncharacterized protein</fullName>
    </submittedName>
</protein>
<organism evidence="2">
    <name type="scientific">Capitella teleta</name>
    <name type="common">Polychaete worm</name>
    <dbReference type="NCBI Taxonomy" id="283909"/>
    <lineage>
        <taxon>Eukaryota</taxon>
        <taxon>Metazoa</taxon>
        <taxon>Spiralia</taxon>
        <taxon>Lophotrochozoa</taxon>
        <taxon>Annelida</taxon>
        <taxon>Polychaeta</taxon>
        <taxon>Sedentaria</taxon>
        <taxon>Scolecida</taxon>
        <taxon>Capitellidae</taxon>
        <taxon>Capitella</taxon>
    </lineage>
</organism>
<feature type="region of interest" description="Disordered" evidence="1">
    <location>
        <begin position="81"/>
        <end position="105"/>
    </location>
</feature>
<reference evidence="2 4" key="2">
    <citation type="journal article" date="2013" name="Nature">
        <title>Insights into bilaterian evolution from three spiralian genomes.</title>
        <authorList>
            <person name="Simakov O."/>
            <person name="Marletaz F."/>
            <person name="Cho S.J."/>
            <person name="Edsinger-Gonzales E."/>
            <person name="Havlak P."/>
            <person name="Hellsten U."/>
            <person name="Kuo D.H."/>
            <person name="Larsson T."/>
            <person name="Lv J."/>
            <person name="Arendt D."/>
            <person name="Savage R."/>
            <person name="Osoegawa K."/>
            <person name="de Jong P."/>
            <person name="Grimwood J."/>
            <person name="Chapman J.A."/>
            <person name="Shapiro H."/>
            <person name="Aerts A."/>
            <person name="Otillar R.P."/>
            <person name="Terry A.Y."/>
            <person name="Boore J.L."/>
            <person name="Grigoriev I.V."/>
            <person name="Lindberg D.R."/>
            <person name="Seaver E.C."/>
            <person name="Weisblat D.A."/>
            <person name="Putnam N.H."/>
            <person name="Rokhsar D.S."/>
        </authorList>
    </citation>
    <scope>NUCLEOTIDE SEQUENCE</scope>
    <source>
        <strain evidence="2 4">I ESC-2004</strain>
    </source>
</reference>
<dbReference type="AlphaFoldDB" id="R7UNY9"/>
<feature type="non-terminal residue" evidence="2">
    <location>
        <position position="157"/>
    </location>
</feature>
<reference evidence="3" key="3">
    <citation type="submission" date="2015-06" db="UniProtKB">
        <authorList>
            <consortium name="EnsemblMetazoa"/>
        </authorList>
    </citation>
    <scope>IDENTIFICATION</scope>
</reference>
<proteinExistence type="predicted"/>
<dbReference type="EnsemblMetazoa" id="CapteT190046">
    <property type="protein sequence ID" value="CapteP190046"/>
    <property type="gene ID" value="CapteG190046"/>
</dbReference>
<reference evidence="4" key="1">
    <citation type="submission" date="2012-12" db="EMBL/GenBank/DDBJ databases">
        <authorList>
            <person name="Hellsten U."/>
            <person name="Grimwood J."/>
            <person name="Chapman J.A."/>
            <person name="Shapiro H."/>
            <person name="Aerts A."/>
            <person name="Otillar R.P."/>
            <person name="Terry A.Y."/>
            <person name="Boore J.L."/>
            <person name="Simakov O."/>
            <person name="Marletaz F."/>
            <person name="Cho S.-J."/>
            <person name="Edsinger-Gonzales E."/>
            <person name="Havlak P."/>
            <person name="Kuo D.-H."/>
            <person name="Larsson T."/>
            <person name="Lv J."/>
            <person name="Arendt D."/>
            <person name="Savage R."/>
            <person name="Osoegawa K."/>
            <person name="de Jong P."/>
            <person name="Lindberg D.R."/>
            <person name="Seaver E.C."/>
            <person name="Weisblat D.A."/>
            <person name="Putnam N.H."/>
            <person name="Grigoriev I.V."/>
            <person name="Rokhsar D.S."/>
        </authorList>
    </citation>
    <scope>NUCLEOTIDE SEQUENCE</scope>
    <source>
        <strain evidence="4">I ESC-2004</strain>
    </source>
</reference>
<dbReference type="Proteomes" id="UP000014760">
    <property type="component" value="Unassembled WGS sequence"/>
</dbReference>
<keyword evidence="4" id="KW-1185">Reference proteome</keyword>
<name>R7UNY9_CAPTE</name>
<feature type="non-terminal residue" evidence="2">
    <location>
        <position position="1"/>
    </location>
</feature>
<dbReference type="EMBL" id="AMQN01042689">
    <property type="status" value="NOT_ANNOTATED_CDS"/>
    <property type="molecule type" value="Genomic_DNA"/>
</dbReference>
<sequence>ITRPPLTYAQKTQGLLVSVCGMDISTSLEMLTMMTVELLEMLTMMTVELLEMLTMMTVDLLEMLTMMTGLIGDANNDMELQKKKSDPDWKEHPDEENLESDLGKDRVRDLKDKKKLCPLSGCGCRVNKLKKHYRQKHKMSAEEANNVYQELKTGDKL</sequence>
<evidence type="ECO:0000313" key="3">
    <source>
        <dbReference type="EnsemblMetazoa" id="CapteP190046"/>
    </source>
</evidence>